<feature type="compositionally biased region" description="Low complexity" evidence="3">
    <location>
        <begin position="44"/>
        <end position="57"/>
    </location>
</feature>
<evidence type="ECO:0000313" key="5">
    <source>
        <dbReference type="EMBL" id="PQA87517.1"/>
    </source>
</evidence>
<dbReference type="OrthoDB" id="9812260at2"/>
<feature type="domain" description="GGDEF" evidence="4">
    <location>
        <begin position="138"/>
        <end position="264"/>
    </location>
</feature>
<dbReference type="InterPro" id="IPR050469">
    <property type="entry name" value="Diguanylate_Cyclase"/>
</dbReference>
<sequence length="264" mass="27972">MRGESQAGADFCRSAAACALEGVMKIGDSPKSASSARIDRKRGAGAPAQAAANSSAAPADQITLAGIPEADLTPRVRETLVSLMQEVQSLRDQLSWSQERITELERLADSDPMLDIFNRRAFVRELDRTLGLIDRYGMKASLIFVDLNDLKKINDAKGHGAGDAALAHVAAVLSANVRQSDAVGRLGGDEFGVILTQADQSTAEMKAQQLSQAVAANPTPWKDGDFTAHISCGVVEIAKGLSADEAMARADSAMYEQKSRKGDG</sequence>
<evidence type="ECO:0000256" key="1">
    <source>
        <dbReference type="ARBA" id="ARBA00012528"/>
    </source>
</evidence>
<dbReference type="AlphaFoldDB" id="A0A2S7K4T1"/>
<dbReference type="InterPro" id="IPR043128">
    <property type="entry name" value="Rev_trsase/Diguanyl_cyclase"/>
</dbReference>
<dbReference type="SUPFAM" id="SSF55073">
    <property type="entry name" value="Nucleotide cyclase"/>
    <property type="match status" value="1"/>
</dbReference>
<evidence type="ECO:0000256" key="2">
    <source>
        <dbReference type="ARBA" id="ARBA00034247"/>
    </source>
</evidence>
<dbReference type="GO" id="GO:0052621">
    <property type="term" value="F:diguanylate cyclase activity"/>
    <property type="evidence" value="ECO:0007669"/>
    <property type="project" value="UniProtKB-EC"/>
</dbReference>
<accession>A0A2S7K4T1</accession>
<dbReference type="Pfam" id="PF00990">
    <property type="entry name" value="GGDEF"/>
    <property type="match status" value="1"/>
</dbReference>
<dbReference type="NCBIfam" id="TIGR00254">
    <property type="entry name" value="GGDEF"/>
    <property type="match status" value="1"/>
</dbReference>
<evidence type="ECO:0000313" key="6">
    <source>
        <dbReference type="Proteomes" id="UP000239504"/>
    </source>
</evidence>
<dbReference type="GO" id="GO:1902201">
    <property type="term" value="P:negative regulation of bacterial-type flagellum-dependent cell motility"/>
    <property type="evidence" value="ECO:0007669"/>
    <property type="project" value="TreeGrafter"/>
</dbReference>
<feature type="region of interest" description="Disordered" evidence="3">
    <location>
        <begin position="27"/>
        <end position="57"/>
    </location>
</feature>
<proteinExistence type="predicted"/>
<organism evidence="5 6">
    <name type="scientific">Hyphococcus luteus</name>
    <dbReference type="NCBI Taxonomy" id="2058213"/>
    <lineage>
        <taxon>Bacteria</taxon>
        <taxon>Pseudomonadati</taxon>
        <taxon>Pseudomonadota</taxon>
        <taxon>Alphaproteobacteria</taxon>
        <taxon>Parvularculales</taxon>
        <taxon>Parvularculaceae</taxon>
        <taxon>Hyphococcus</taxon>
    </lineage>
</organism>
<dbReference type="SMART" id="SM00267">
    <property type="entry name" value="GGDEF"/>
    <property type="match status" value="1"/>
</dbReference>
<protein>
    <recommendedName>
        <fullName evidence="1">diguanylate cyclase</fullName>
        <ecNumber evidence="1">2.7.7.65</ecNumber>
    </recommendedName>
</protein>
<evidence type="ECO:0000259" key="4">
    <source>
        <dbReference type="PROSITE" id="PS50887"/>
    </source>
</evidence>
<dbReference type="Gene3D" id="3.30.70.270">
    <property type="match status" value="1"/>
</dbReference>
<evidence type="ECO:0000256" key="3">
    <source>
        <dbReference type="SAM" id="MobiDB-lite"/>
    </source>
</evidence>
<comment type="catalytic activity">
    <reaction evidence="2">
        <text>2 GTP = 3',3'-c-di-GMP + 2 diphosphate</text>
        <dbReference type="Rhea" id="RHEA:24898"/>
        <dbReference type="ChEBI" id="CHEBI:33019"/>
        <dbReference type="ChEBI" id="CHEBI:37565"/>
        <dbReference type="ChEBI" id="CHEBI:58805"/>
        <dbReference type="EC" id="2.7.7.65"/>
    </reaction>
</comment>
<dbReference type="GO" id="GO:0005886">
    <property type="term" value="C:plasma membrane"/>
    <property type="evidence" value="ECO:0007669"/>
    <property type="project" value="TreeGrafter"/>
</dbReference>
<comment type="caution">
    <text evidence="5">The sequence shown here is derived from an EMBL/GenBank/DDBJ whole genome shotgun (WGS) entry which is preliminary data.</text>
</comment>
<dbReference type="PANTHER" id="PTHR45138:SF9">
    <property type="entry name" value="DIGUANYLATE CYCLASE DGCM-RELATED"/>
    <property type="match status" value="1"/>
</dbReference>
<dbReference type="EMBL" id="PJCH01000007">
    <property type="protein sequence ID" value="PQA87517.1"/>
    <property type="molecule type" value="Genomic_DNA"/>
</dbReference>
<dbReference type="PANTHER" id="PTHR45138">
    <property type="entry name" value="REGULATORY COMPONENTS OF SENSORY TRANSDUCTION SYSTEM"/>
    <property type="match status" value="1"/>
</dbReference>
<name>A0A2S7K4T1_9PROT</name>
<dbReference type="InterPro" id="IPR029787">
    <property type="entry name" value="Nucleotide_cyclase"/>
</dbReference>
<dbReference type="EC" id="2.7.7.65" evidence="1"/>
<dbReference type="Proteomes" id="UP000239504">
    <property type="component" value="Unassembled WGS sequence"/>
</dbReference>
<dbReference type="GO" id="GO:0043709">
    <property type="term" value="P:cell adhesion involved in single-species biofilm formation"/>
    <property type="evidence" value="ECO:0007669"/>
    <property type="project" value="TreeGrafter"/>
</dbReference>
<dbReference type="CDD" id="cd01949">
    <property type="entry name" value="GGDEF"/>
    <property type="match status" value="1"/>
</dbReference>
<dbReference type="InterPro" id="IPR000160">
    <property type="entry name" value="GGDEF_dom"/>
</dbReference>
<keyword evidence="6" id="KW-1185">Reference proteome</keyword>
<reference evidence="5 6" key="1">
    <citation type="submission" date="2017-12" db="EMBL/GenBank/DDBJ databases">
        <authorList>
            <person name="Hurst M.R.H."/>
        </authorList>
    </citation>
    <scope>NUCLEOTIDE SEQUENCE [LARGE SCALE GENOMIC DNA]</scope>
    <source>
        <strain evidence="5 6">SY-3-19</strain>
    </source>
</reference>
<gene>
    <name evidence="5" type="ORF">CW354_12000</name>
</gene>
<dbReference type="PROSITE" id="PS50887">
    <property type="entry name" value="GGDEF"/>
    <property type="match status" value="1"/>
</dbReference>